<keyword evidence="1" id="KW-0812">Transmembrane</keyword>
<protein>
    <submittedName>
        <fullName evidence="2">Uncharacterized protein</fullName>
    </submittedName>
</protein>
<proteinExistence type="predicted"/>
<comment type="caution">
    <text evidence="2">The sequence shown here is derived from an EMBL/GenBank/DDBJ whole genome shotgun (WGS) entry which is preliminary data.</text>
</comment>
<keyword evidence="1" id="KW-1133">Transmembrane helix</keyword>
<dbReference type="AlphaFoldDB" id="A0AAW4WEI3"/>
<evidence type="ECO:0000313" key="2">
    <source>
        <dbReference type="EMBL" id="MCC2243185.1"/>
    </source>
</evidence>
<organism evidence="2 3">
    <name type="scientific">Roseburia amylophila</name>
    <dbReference type="NCBI Taxonomy" id="2981794"/>
    <lineage>
        <taxon>Bacteria</taxon>
        <taxon>Bacillati</taxon>
        <taxon>Bacillota</taxon>
        <taxon>Clostridia</taxon>
        <taxon>Lachnospirales</taxon>
        <taxon>Lachnospiraceae</taxon>
        <taxon>Roseburia</taxon>
    </lineage>
</organism>
<evidence type="ECO:0000256" key="1">
    <source>
        <dbReference type="SAM" id="Phobius"/>
    </source>
</evidence>
<accession>A0AAW4WEI3</accession>
<dbReference type="EMBL" id="JAJEQW010000017">
    <property type="protein sequence ID" value="MCC2243185.1"/>
    <property type="molecule type" value="Genomic_DNA"/>
</dbReference>
<keyword evidence="1" id="KW-0472">Membrane</keyword>
<evidence type="ECO:0000313" key="3">
    <source>
        <dbReference type="Proteomes" id="UP001198893"/>
    </source>
</evidence>
<dbReference type="RefSeq" id="WP_227710692.1">
    <property type="nucleotide sequence ID" value="NZ_JAJEQW010000017.1"/>
</dbReference>
<sequence>MKKKSITGIIVVALFIIGIIAALIVYKKVQTMPEKLQIEEEPETVILSADENPFGIEIKKINEDYDLTRNYYKNYDNTGLQKYIIPVIFTDKRTYIAEMRESGYCQYGYESKEEGLVAEITEQQRKNWLELTEKDIKRVIEQNKDEELYHFKISDDYKILYLDVSKEILNSQSTFTAKMSSLMTLTYDSEIYHVLNGTKNWSLQIIVTDMETGKELENIKFPDEDYNLSIETWDNL</sequence>
<gene>
    <name evidence="2" type="ORF">LKD47_12960</name>
</gene>
<dbReference type="Proteomes" id="UP001198893">
    <property type="component" value="Unassembled WGS sequence"/>
</dbReference>
<reference evidence="2" key="1">
    <citation type="submission" date="2021-10" db="EMBL/GenBank/DDBJ databases">
        <title>Anaerobic single-cell dispensing facilitates the cultivation of human gut bacteria.</title>
        <authorList>
            <person name="Afrizal A."/>
        </authorList>
    </citation>
    <scope>NUCLEOTIDE SEQUENCE</scope>
    <source>
        <strain evidence="2">CLA-AA-H204</strain>
    </source>
</reference>
<name>A0AAW4WEI3_9FIRM</name>
<feature type="transmembrane region" description="Helical" evidence="1">
    <location>
        <begin position="6"/>
        <end position="26"/>
    </location>
</feature>